<keyword evidence="1" id="KW-1133">Transmembrane helix</keyword>
<evidence type="ECO:0000313" key="2">
    <source>
        <dbReference type="Proteomes" id="UP000046393"/>
    </source>
</evidence>
<dbReference type="Proteomes" id="UP000046393">
    <property type="component" value="Unplaced"/>
</dbReference>
<keyword evidence="2" id="KW-1185">Reference proteome</keyword>
<evidence type="ECO:0000256" key="1">
    <source>
        <dbReference type="SAM" id="Phobius"/>
    </source>
</evidence>
<protein>
    <submittedName>
        <fullName evidence="3">CNH domain-containing protein</fullName>
    </submittedName>
</protein>
<sequence>METVSAVVILLILLISASITLVVVLTAVPIEDNGGLKHSGHFRALPTSSSSLDLRTNAGEKSTKPFIVNRINDSARIINDDNNENVMNDSQILAKSIQDNQDLEDLPFRMIDFETLVNGVPNKDTYVKIEQQNSAETSKDELLSLYGSALQKTYASTTEDKDNVTMKSMTQDELIIPEQQLNLLYRVPFSTIRIVGIAYHKNHLYIGTSKCQIHVLSAETGHQVQEISLGESIEGMTISGRGNIVTLHHTQIRSFNGAKNVYELELGIPGNFITTDGNKIIVLSKSAAQIYILTETLEIVKQINMPTSGLNACNFIAAADRSLFISCEKAIRQVSMDGQLKGEVGAAENITYSLGVGLDDKHRLLAVLQGQPRIRVFLDGRPVEDLYSGKVPSIWSAILYENRRLHVIDYISNTLLTFQYPEHLL</sequence>
<keyword evidence="1" id="KW-0812">Transmembrane</keyword>
<dbReference type="SUPFAM" id="SSF50969">
    <property type="entry name" value="YVTN repeat-like/Quinoprotein amine dehydrogenase"/>
    <property type="match status" value="1"/>
</dbReference>
<dbReference type="InterPro" id="IPR011044">
    <property type="entry name" value="Quino_amine_DH_bsu"/>
</dbReference>
<evidence type="ECO:0000313" key="3">
    <source>
        <dbReference type="WBParaSite" id="SMUV_0000791301-mRNA-1"/>
    </source>
</evidence>
<keyword evidence="1" id="KW-0472">Membrane</keyword>
<organism evidence="2 3">
    <name type="scientific">Syphacia muris</name>
    <dbReference type="NCBI Taxonomy" id="451379"/>
    <lineage>
        <taxon>Eukaryota</taxon>
        <taxon>Metazoa</taxon>
        <taxon>Ecdysozoa</taxon>
        <taxon>Nematoda</taxon>
        <taxon>Chromadorea</taxon>
        <taxon>Rhabditida</taxon>
        <taxon>Spirurina</taxon>
        <taxon>Oxyuridomorpha</taxon>
        <taxon>Oxyuroidea</taxon>
        <taxon>Oxyuridae</taxon>
        <taxon>Syphacia</taxon>
    </lineage>
</organism>
<dbReference type="AlphaFoldDB" id="A0A0N5ASX8"/>
<feature type="transmembrane region" description="Helical" evidence="1">
    <location>
        <begin position="6"/>
        <end position="28"/>
    </location>
</feature>
<reference evidence="3" key="1">
    <citation type="submission" date="2017-02" db="UniProtKB">
        <authorList>
            <consortium name="WormBaseParasite"/>
        </authorList>
    </citation>
    <scope>IDENTIFICATION</scope>
</reference>
<dbReference type="InterPro" id="IPR015943">
    <property type="entry name" value="WD40/YVTN_repeat-like_dom_sf"/>
</dbReference>
<accession>A0A0N5ASX8</accession>
<name>A0A0N5ASX8_9BILA</name>
<proteinExistence type="predicted"/>
<dbReference type="Gene3D" id="2.130.10.10">
    <property type="entry name" value="YVTN repeat-like/Quinoprotein amine dehydrogenase"/>
    <property type="match status" value="1"/>
</dbReference>
<dbReference type="WBParaSite" id="SMUV_0000791301-mRNA-1">
    <property type="protein sequence ID" value="SMUV_0000791301-mRNA-1"/>
    <property type="gene ID" value="SMUV_0000791301"/>
</dbReference>